<organism evidence="1 2">
    <name type="scientific">Ajellomyces capsulatus</name>
    <name type="common">Darling's disease fungus</name>
    <name type="synonym">Histoplasma capsulatum</name>
    <dbReference type="NCBI Taxonomy" id="5037"/>
    <lineage>
        <taxon>Eukaryota</taxon>
        <taxon>Fungi</taxon>
        <taxon>Dikarya</taxon>
        <taxon>Ascomycota</taxon>
        <taxon>Pezizomycotina</taxon>
        <taxon>Eurotiomycetes</taxon>
        <taxon>Eurotiomycetidae</taxon>
        <taxon>Onygenales</taxon>
        <taxon>Ajellomycetaceae</taxon>
        <taxon>Histoplasma</taxon>
    </lineage>
</organism>
<dbReference type="EMBL" id="JAEVHI010000007">
    <property type="protein sequence ID" value="KAG5287747.1"/>
    <property type="molecule type" value="Genomic_DNA"/>
</dbReference>
<dbReference type="Proteomes" id="UP000670092">
    <property type="component" value="Unassembled WGS sequence"/>
</dbReference>
<gene>
    <name evidence="1" type="ORF">I7I52_11620</name>
</gene>
<dbReference type="VEuPathDB" id="FungiDB:I7I52_11620"/>
<accession>A0A8H8CS47</accession>
<evidence type="ECO:0000313" key="2">
    <source>
        <dbReference type="Proteomes" id="UP000670092"/>
    </source>
</evidence>
<comment type="caution">
    <text evidence="1">The sequence shown here is derived from an EMBL/GenBank/DDBJ whole genome shotgun (WGS) entry which is preliminary data.</text>
</comment>
<proteinExistence type="predicted"/>
<sequence length="88" mass="9866">MPMITSDATQHSPAQTRRRVFLRADILEIFEESLMSKTRTFLGYALFVQAFLLRALSTLSNESAVLSNVRLLTVFLSQSLATWGESLA</sequence>
<name>A0A8H8CS47_AJECA</name>
<reference evidence="1 2" key="1">
    <citation type="submission" date="2021-01" db="EMBL/GenBank/DDBJ databases">
        <title>Chromosome-level genome assembly of a human fungal pathogen reveals clustering of transcriptionally co-regulated genes.</title>
        <authorList>
            <person name="Voorhies M."/>
            <person name="Cohen S."/>
            <person name="Shea T.P."/>
            <person name="Petrus S."/>
            <person name="Munoz J.F."/>
            <person name="Poplawski S."/>
            <person name="Goldman W.E."/>
            <person name="Michael T."/>
            <person name="Cuomo C.A."/>
            <person name="Sil A."/>
            <person name="Beyhan S."/>
        </authorList>
    </citation>
    <scope>NUCLEOTIDE SEQUENCE [LARGE SCALE GENOMIC DNA]</scope>
    <source>
        <strain evidence="1 2">G184AR</strain>
    </source>
</reference>
<evidence type="ECO:0000313" key="1">
    <source>
        <dbReference type="EMBL" id="KAG5287747.1"/>
    </source>
</evidence>
<protein>
    <submittedName>
        <fullName evidence="1">Uncharacterized protein</fullName>
    </submittedName>
</protein>
<dbReference type="AlphaFoldDB" id="A0A8H8CS47"/>